<organism evidence="3 4">
    <name type="scientific">Alteromonas aquimaris</name>
    <dbReference type="NCBI Taxonomy" id="2998417"/>
    <lineage>
        <taxon>Bacteria</taxon>
        <taxon>Pseudomonadati</taxon>
        <taxon>Pseudomonadota</taxon>
        <taxon>Gammaproteobacteria</taxon>
        <taxon>Alteromonadales</taxon>
        <taxon>Alteromonadaceae</taxon>
        <taxon>Alteromonas/Salinimonas group</taxon>
        <taxon>Alteromonas</taxon>
    </lineage>
</organism>
<dbReference type="InterPro" id="IPR002634">
    <property type="entry name" value="BolA"/>
</dbReference>
<dbReference type="Gene3D" id="3.30.300.90">
    <property type="entry name" value="BolA-like"/>
    <property type="match status" value="1"/>
</dbReference>
<proteinExistence type="inferred from homology"/>
<gene>
    <name evidence="3" type="ORF">OPS25_12785</name>
</gene>
<sequence length="102" mass="11506">MQVKSFIESVLNEHLQPVRLDVLDESYMHNVPSGAQSHWKVTIVSDAFTGLRLIQRHRRVNELLSEALEGPVHALSLHTFTSEEWEKRGESVAASPECRGGE</sequence>
<evidence type="ECO:0000313" key="3">
    <source>
        <dbReference type="EMBL" id="MCW8109378.1"/>
    </source>
</evidence>
<keyword evidence="4" id="KW-1185">Reference proteome</keyword>
<dbReference type="InterPro" id="IPR050961">
    <property type="entry name" value="BolA/IbaG_stress_morph_reg"/>
</dbReference>
<dbReference type="PANTHER" id="PTHR46229:SF2">
    <property type="entry name" value="BOLA-LIKE PROTEIN 1"/>
    <property type="match status" value="1"/>
</dbReference>
<protein>
    <submittedName>
        <fullName evidence="3">BolA/IbaG family iron-sulfur metabolism protein</fullName>
    </submittedName>
</protein>
<dbReference type="Pfam" id="PF01722">
    <property type="entry name" value="BolA"/>
    <property type="match status" value="1"/>
</dbReference>
<evidence type="ECO:0000256" key="1">
    <source>
        <dbReference type="ARBA" id="ARBA00005578"/>
    </source>
</evidence>
<dbReference type="RefSeq" id="WP_265618135.1">
    <property type="nucleotide sequence ID" value="NZ_JAPFRD010000011.1"/>
</dbReference>
<comment type="similarity">
    <text evidence="1 2">Belongs to the BolA/IbaG family.</text>
</comment>
<evidence type="ECO:0000256" key="2">
    <source>
        <dbReference type="RuleBase" id="RU003860"/>
    </source>
</evidence>
<reference evidence="3" key="1">
    <citation type="submission" date="2022-11" db="EMBL/GenBank/DDBJ databases">
        <title>Alteromonas sp. nov., isolated from sea water of the Qingdao.</title>
        <authorList>
            <person name="Wang Q."/>
        </authorList>
    </citation>
    <scope>NUCLEOTIDE SEQUENCE</scope>
    <source>
        <strain evidence="3">ASW11-7</strain>
    </source>
</reference>
<accession>A0ABT3P9B7</accession>
<evidence type="ECO:0000313" key="4">
    <source>
        <dbReference type="Proteomes" id="UP001142810"/>
    </source>
</evidence>
<dbReference type="EMBL" id="JAPFRD010000011">
    <property type="protein sequence ID" value="MCW8109378.1"/>
    <property type="molecule type" value="Genomic_DNA"/>
</dbReference>
<comment type="caution">
    <text evidence="3">The sequence shown here is derived from an EMBL/GenBank/DDBJ whole genome shotgun (WGS) entry which is preliminary data.</text>
</comment>
<name>A0ABT3P9B7_9ALTE</name>
<dbReference type="PANTHER" id="PTHR46229">
    <property type="entry name" value="BOLA TRANSCRIPTION REGULATOR"/>
    <property type="match status" value="1"/>
</dbReference>
<dbReference type="Proteomes" id="UP001142810">
    <property type="component" value="Unassembled WGS sequence"/>
</dbReference>
<dbReference type="InterPro" id="IPR036065">
    <property type="entry name" value="BolA-like_sf"/>
</dbReference>
<dbReference type="SUPFAM" id="SSF82657">
    <property type="entry name" value="BolA-like"/>
    <property type="match status" value="1"/>
</dbReference>
<dbReference type="PIRSF" id="PIRSF003113">
    <property type="entry name" value="BolA"/>
    <property type="match status" value="1"/>
</dbReference>